<dbReference type="PANTHER" id="PTHR19338">
    <property type="entry name" value="TRANSLOCASE OF INNER MITOCHONDRIAL MEMBRANE 13 HOMOLOG"/>
    <property type="match status" value="1"/>
</dbReference>
<gene>
    <name evidence="9" type="ORF">OsI_12213</name>
</gene>
<keyword evidence="10" id="KW-1185">Reference proteome</keyword>
<feature type="domain" description="Disease resistance N-terminal" evidence="8">
    <location>
        <begin position="25"/>
        <end position="101"/>
    </location>
</feature>
<evidence type="ECO:0000259" key="8">
    <source>
        <dbReference type="Pfam" id="PF18052"/>
    </source>
</evidence>
<keyword evidence="2" id="KW-0433">Leucine-rich repeat</keyword>
<dbReference type="Proteomes" id="UP000007015">
    <property type="component" value="Chromosome 3"/>
</dbReference>
<dbReference type="Pfam" id="PF18052">
    <property type="entry name" value="Rx_N"/>
    <property type="match status" value="1"/>
</dbReference>
<evidence type="ECO:0000256" key="4">
    <source>
        <dbReference type="ARBA" id="ARBA00022741"/>
    </source>
</evidence>
<feature type="region of interest" description="Disordered" evidence="6">
    <location>
        <begin position="145"/>
        <end position="167"/>
    </location>
</feature>
<comment type="similarity">
    <text evidence="1">Belongs to the disease resistance NB-LRR family.</text>
</comment>
<protein>
    <submittedName>
        <fullName evidence="9">Uncharacterized protein</fullName>
    </submittedName>
</protein>
<dbReference type="OMA" id="PRLACKE"/>
<feature type="domain" description="NB-ARC" evidence="7">
    <location>
        <begin position="196"/>
        <end position="260"/>
    </location>
</feature>
<dbReference type="PANTHER" id="PTHR19338:SF34">
    <property type="entry name" value="OS10G0370400 PROTEIN"/>
    <property type="match status" value="1"/>
</dbReference>
<evidence type="ECO:0000259" key="7">
    <source>
        <dbReference type="Pfam" id="PF00931"/>
    </source>
</evidence>
<dbReference type="SUPFAM" id="SSF52540">
    <property type="entry name" value="P-loop containing nucleoside triphosphate hydrolases"/>
    <property type="match status" value="1"/>
</dbReference>
<proteinExistence type="inferred from homology"/>
<evidence type="ECO:0000256" key="6">
    <source>
        <dbReference type="SAM" id="MobiDB-lite"/>
    </source>
</evidence>
<keyword evidence="5" id="KW-0611">Plant defense</keyword>
<dbReference type="HOGENOM" id="CLU_000837_29_0_1"/>
<dbReference type="GO" id="GO:0043531">
    <property type="term" value="F:ADP binding"/>
    <property type="evidence" value="ECO:0007669"/>
    <property type="project" value="InterPro"/>
</dbReference>
<dbReference type="Gene3D" id="1.20.5.4130">
    <property type="match status" value="1"/>
</dbReference>
<dbReference type="AlphaFoldDB" id="B8AKH4"/>
<evidence type="ECO:0000313" key="9">
    <source>
        <dbReference type="EMBL" id="EEC75555.1"/>
    </source>
</evidence>
<reference evidence="9 10" key="1">
    <citation type="journal article" date="2005" name="PLoS Biol.">
        <title>The genomes of Oryza sativa: a history of duplications.</title>
        <authorList>
            <person name="Yu J."/>
            <person name="Wang J."/>
            <person name="Lin W."/>
            <person name="Li S."/>
            <person name="Li H."/>
            <person name="Zhou J."/>
            <person name="Ni P."/>
            <person name="Dong W."/>
            <person name="Hu S."/>
            <person name="Zeng C."/>
            <person name="Zhang J."/>
            <person name="Zhang Y."/>
            <person name="Li R."/>
            <person name="Xu Z."/>
            <person name="Li S."/>
            <person name="Li X."/>
            <person name="Zheng H."/>
            <person name="Cong L."/>
            <person name="Lin L."/>
            <person name="Yin J."/>
            <person name="Geng J."/>
            <person name="Li G."/>
            <person name="Shi J."/>
            <person name="Liu J."/>
            <person name="Lv H."/>
            <person name="Li J."/>
            <person name="Wang J."/>
            <person name="Deng Y."/>
            <person name="Ran L."/>
            <person name="Shi X."/>
            <person name="Wang X."/>
            <person name="Wu Q."/>
            <person name="Li C."/>
            <person name="Ren X."/>
            <person name="Wang J."/>
            <person name="Wang X."/>
            <person name="Li D."/>
            <person name="Liu D."/>
            <person name="Zhang X."/>
            <person name="Ji Z."/>
            <person name="Zhao W."/>
            <person name="Sun Y."/>
            <person name="Zhang Z."/>
            <person name="Bao J."/>
            <person name="Han Y."/>
            <person name="Dong L."/>
            <person name="Ji J."/>
            <person name="Chen P."/>
            <person name="Wu S."/>
            <person name="Liu J."/>
            <person name="Xiao Y."/>
            <person name="Bu D."/>
            <person name="Tan J."/>
            <person name="Yang L."/>
            <person name="Ye C."/>
            <person name="Zhang J."/>
            <person name="Xu J."/>
            <person name="Zhou Y."/>
            <person name="Yu Y."/>
            <person name="Zhang B."/>
            <person name="Zhuang S."/>
            <person name="Wei H."/>
            <person name="Liu B."/>
            <person name="Lei M."/>
            <person name="Yu H."/>
            <person name="Li Y."/>
            <person name="Xu H."/>
            <person name="Wei S."/>
            <person name="He X."/>
            <person name="Fang L."/>
            <person name="Zhang Z."/>
            <person name="Zhang Y."/>
            <person name="Huang X."/>
            <person name="Su Z."/>
            <person name="Tong W."/>
            <person name="Li J."/>
            <person name="Tong Z."/>
            <person name="Li S."/>
            <person name="Ye J."/>
            <person name="Wang L."/>
            <person name="Fang L."/>
            <person name="Lei T."/>
            <person name="Chen C."/>
            <person name="Chen H."/>
            <person name="Xu Z."/>
            <person name="Li H."/>
            <person name="Huang H."/>
            <person name="Zhang F."/>
            <person name="Xu H."/>
            <person name="Li N."/>
            <person name="Zhao C."/>
            <person name="Li S."/>
            <person name="Dong L."/>
            <person name="Huang Y."/>
            <person name="Li L."/>
            <person name="Xi Y."/>
            <person name="Qi Q."/>
            <person name="Li W."/>
            <person name="Zhang B."/>
            <person name="Hu W."/>
            <person name="Zhang Y."/>
            <person name="Tian X."/>
            <person name="Jiao Y."/>
            <person name="Liang X."/>
            <person name="Jin J."/>
            <person name="Gao L."/>
            <person name="Zheng W."/>
            <person name="Hao B."/>
            <person name="Liu S."/>
            <person name="Wang W."/>
            <person name="Yuan L."/>
            <person name="Cao M."/>
            <person name="McDermott J."/>
            <person name="Samudrala R."/>
            <person name="Wang J."/>
            <person name="Wong G.K."/>
            <person name="Yang H."/>
        </authorList>
    </citation>
    <scope>NUCLEOTIDE SEQUENCE [LARGE SCALE GENOMIC DNA]</scope>
    <source>
        <strain evidence="10">cv. 93-11</strain>
    </source>
</reference>
<dbReference type="InterPro" id="IPR027417">
    <property type="entry name" value="P-loop_NTPase"/>
</dbReference>
<evidence type="ECO:0000256" key="2">
    <source>
        <dbReference type="ARBA" id="ARBA00022614"/>
    </source>
</evidence>
<accession>B8AKH4</accession>
<evidence type="ECO:0000256" key="1">
    <source>
        <dbReference type="ARBA" id="ARBA00008894"/>
    </source>
</evidence>
<dbReference type="Pfam" id="PF00931">
    <property type="entry name" value="NB-ARC"/>
    <property type="match status" value="1"/>
</dbReference>
<dbReference type="Gene3D" id="3.40.50.300">
    <property type="entry name" value="P-loop containing nucleotide triphosphate hydrolases"/>
    <property type="match status" value="1"/>
</dbReference>
<keyword evidence="3" id="KW-0677">Repeat</keyword>
<dbReference type="InterPro" id="IPR002182">
    <property type="entry name" value="NB-ARC"/>
</dbReference>
<evidence type="ECO:0000313" key="10">
    <source>
        <dbReference type="Proteomes" id="UP000007015"/>
    </source>
</evidence>
<evidence type="ECO:0000256" key="3">
    <source>
        <dbReference type="ARBA" id="ARBA00022737"/>
    </source>
</evidence>
<keyword evidence="4" id="KW-0547">Nucleotide-binding</keyword>
<feature type="compositionally biased region" description="Low complexity" evidence="6">
    <location>
        <begin position="145"/>
        <end position="155"/>
    </location>
</feature>
<organism evidence="9 10">
    <name type="scientific">Oryza sativa subsp. indica</name>
    <name type="common">Rice</name>
    <dbReference type="NCBI Taxonomy" id="39946"/>
    <lineage>
        <taxon>Eukaryota</taxon>
        <taxon>Viridiplantae</taxon>
        <taxon>Streptophyta</taxon>
        <taxon>Embryophyta</taxon>
        <taxon>Tracheophyta</taxon>
        <taxon>Spermatophyta</taxon>
        <taxon>Magnoliopsida</taxon>
        <taxon>Liliopsida</taxon>
        <taxon>Poales</taxon>
        <taxon>Poaceae</taxon>
        <taxon>BOP clade</taxon>
        <taxon>Oryzoideae</taxon>
        <taxon>Oryzeae</taxon>
        <taxon>Oryzinae</taxon>
        <taxon>Oryza</taxon>
        <taxon>Oryza sativa</taxon>
    </lineage>
</organism>
<dbReference type="GO" id="GO:0006952">
    <property type="term" value="P:defense response"/>
    <property type="evidence" value="ECO:0007669"/>
    <property type="project" value="UniProtKB-KW"/>
</dbReference>
<dbReference type="Gramene" id="BGIOSGA010453-TA">
    <property type="protein sequence ID" value="BGIOSGA010453-PA"/>
    <property type="gene ID" value="BGIOSGA010453"/>
</dbReference>
<dbReference type="EMBL" id="CM000128">
    <property type="protein sequence ID" value="EEC75555.1"/>
    <property type="molecule type" value="Genomic_DNA"/>
</dbReference>
<dbReference type="STRING" id="39946.B8AKH4"/>
<evidence type="ECO:0000256" key="5">
    <source>
        <dbReference type="ARBA" id="ARBA00022821"/>
    </source>
</evidence>
<name>B8AKH4_ORYSI</name>
<sequence>MVSPVEQAAATAFFNGVFGWIILELQKNYRLWSKVWQECKSLEKELLMLASAMDDELRNSRTNGAPPRRATARAFSEEMRELTHDIEDCIERFLPRLACKEEVSWPGRYAHTVKTYRTRLKFAKEIKKLHARSKEARQRIFTPPTAAATTTAAATREPEPALPDNPVGISEAKVKLRSLLLDTEASNRSGPDPAQLTVVVIVGFGGSGKTTLARAVFDSLGGDTEFPSRAWVSMSFLERRDAHGVRQEIHKQLRPGQEYSENSLTDHLKAKGYFLPTHDSPFLFFSNLF</sequence>
<dbReference type="InterPro" id="IPR041118">
    <property type="entry name" value="Rx_N"/>
</dbReference>